<dbReference type="EMBL" id="JAUHLI010000015">
    <property type="protein sequence ID" value="MEE2002693.1"/>
    <property type="molecule type" value="Genomic_DNA"/>
</dbReference>
<keyword evidence="4 8" id="KW-1003">Cell membrane</keyword>
<gene>
    <name evidence="8 9" type="primary">corA</name>
    <name evidence="9" type="ORF">QWY20_14630</name>
</gene>
<comment type="subcellular location">
    <subcellularLocation>
        <location evidence="1">Cell membrane</location>
        <topology evidence="1">Multi-pass membrane protein</topology>
    </subcellularLocation>
    <subcellularLocation>
        <location evidence="8">Membrane</location>
        <topology evidence="8">Multi-pass membrane protein</topology>
    </subcellularLocation>
</comment>
<sequence>MAGRLVRKKGKKAGSAPGTLVYTGNASSQDVCWQLVQYNSNRLQDDTLTDLQQLPSPPVGMVRWLNLCGLSGIAPVEQLGKQFDLHPLVLEDMLNTDHRPKVEAHPDYLFIVFKMLHFHPDNREIRAEQISLVLFDNTVISLQERPGNVFEGVLQRLQAGRRLRGFGADYLAYALLDSVVDHYFVLLEQCGDHIEQLENELMTAPSTVVLAKIHHFKREMLMLRKAVWPLRELLSSLLRDEYALIKPETRIFLRDVYDHCVHIIDTMETLRDVLGGLLDLYLTSVSNRTNEVMKVLTMMASIFIPLTFIAGIYGMNFEIMPELSWQYGYGLTLGMMAAIAGGLLWYFRRKGWW</sequence>
<dbReference type="InterPro" id="IPR004488">
    <property type="entry name" value="Mg/Co-transport_prot_CorA"/>
</dbReference>
<evidence type="ECO:0000313" key="10">
    <source>
        <dbReference type="Proteomes" id="UP001336314"/>
    </source>
</evidence>
<proteinExistence type="inferred from homology"/>
<keyword evidence="8" id="KW-0460">Magnesium</keyword>
<evidence type="ECO:0000256" key="3">
    <source>
        <dbReference type="ARBA" id="ARBA00022448"/>
    </source>
</evidence>
<dbReference type="InterPro" id="IPR045863">
    <property type="entry name" value="CorA_TM1_TM2"/>
</dbReference>
<dbReference type="PANTHER" id="PTHR46494">
    <property type="entry name" value="CORA FAMILY METAL ION TRANSPORTER (EUROFUNG)"/>
    <property type="match status" value="1"/>
</dbReference>
<dbReference type="Gene3D" id="1.20.58.340">
    <property type="entry name" value="Magnesium transport protein CorA, transmembrane region"/>
    <property type="match status" value="2"/>
</dbReference>
<evidence type="ECO:0000256" key="6">
    <source>
        <dbReference type="ARBA" id="ARBA00022989"/>
    </source>
</evidence>
<dbReference type="Pfam" id="PF01544">
    <property type="entry name" value="CorA"/>
    <property type="match status" value="1"/>
</dbReference>
<keyword evidence="8" id="KW-0406">Ion transport</keyword>
<dbReference type="PANTHER" id="PTHR46494:SF1">
    <property type="entry name" value="CORA FAMILY METAL ION TRANSPORTER (EUROFUNG)"/>
    <property type="match status" value="1"/>
</dbReference>
<keyword evidence="10" id="KW-1185">Reference proteome</keyword>
<evidence type="ECO:0000313" key="9">
    <source>
        <dbReference type="EMBL" id="MEE2002693.1"/>
    </source>
</evidence>
<dbReference type="RefSeq" id="WP_330129743.1">
    <property type="nucleotide sequence ID" value="NZ_JAUHLI010000015.1"/>
</dbReference>
<reference evidence="9 10" key="1">
    <citation type="submission" date="2023-07" db="EMBL/GenBank/DDBJ databases">
        <title>Alkalimonas sp., MEB108 novel, alkaliphilic bacterium isolated from Lonar Lake, India.</title>
        <authorList>
            <person name="Joshi A."/>
            <person name="Thite S."/>
        </authorList>
    </citation>
    <scope>NUCLEOTIDE SEQUENCE [LARGE SCALE GENOMIC DNA]</scope>
    <source>
        <strain evidence="9 10">MEB108</strain>
    </source>
</reference>
<dbReference type="SUPFAM" id="SSF143865">
    <property type="entry name" value="CorA soluble domain-like"/>
    <property type="match status" value="1"/>
</dbReference>
<evidence type="ECO:0000256" key="8">
    <source>
        <dbReference type="RuleBase" id="RU362010"/>
    </source>
</evidence>
<dbReference type="InterPro" id="IPR045861">
    <property type="entry name" value="CorA_cytoplasmic_dom"/>
</dbReference>
<dbReference type="CDD" id="cd12828">
    <property type="entry name" value="TmCorA-like_1"/>
    <property type="match status" value="1"/>
</dbReference>
<evidence type="ECO:0000256" key="2">
    <source>
        <dbReference type="ARBA" id="ARBA00009765"/>
    </source>
</evidence>
<dbReference type="InterPro" id="IPR002523">
    <property type="entry name" value="MgTranspt_CorA/ZnTranspt_ZntB"/>
</dbReference>
<evidence type="ECO:0000256" key="5">
    <source>
        <dbReference type="ARBA" id="ARBA00022692"/>
    </source>
</evidence>
<keyword evidence="6 8" id="KW-1133">Transmembrane helix</keyword>
<dbReference type="Gene3D" id="3.30.460.20">
    <property type="entry name" value="CorA soluble domain-like"/>
    <property type="match status" value="1"/>
</dbReference>
<comment type="similarity">
    <text evidence="2 8">Belongs to the CorA metal ion transporter (MIT) (TC 1.A.35) family.</text>
</comment>
<evidence type="ECO:0000256" key="7">
    <source>
        <dbReference type="ARBA" id="ARBA00023136"/>
    </source>
</evidence>
<organism evidence="9 10">
    <name type="scientific">Alkalimonas cellulosilytica</name>
    <dbReference type="NCBI Taxonomy" id="3058395"/>
    <lineage>
        <taxon>Bacteria</taxon>
        <taxon>Pseudomonadati</taxon>
        <taxon>Pseudomonadota</taxon>
        <taxon>Gammaproteobacteria</taxon>
        <taxon>Alkalimonas</taxon>
    </lineage>
</organism>
<comment type="caution">
    <text evidence="9">The sequence shown here is derived from an EMBL/GenBank/DDBJ whole genome shotgun (WGS) entry which is preliminary data.</text>
</comment>
<keyword evidence="7 8" id="KW-0472">Membrane</keyword>
<keyword evidence="3 8" id="KW-0813">Transport</keyword>
<dbReference type="SUPFAM" id="SSF144083">
    <property type="entry name" value="Magnesium transport protein CorA, transmembrane region"/>
    <property type="match status" value="1"/>
</dbReference>
<protein>
    <recommendedName>
        <fullName evidence="8">Magnesium transport protein CorA</fullName>
    </recommendedName>
</protein>
<name>A0ABU7J844_9GAMM</name>
<comment type="function">
    <text evidence="8">Mediates influx of magnesium ions.</text>
</comment>
<dbReference type="Proteomes" id="UP001336314">
    <property type="component" value="Unassembled WGS sequence"/>
</dbReference>
<accession>A0ABU7J844</accession>
<evidence type="ECO:0000256" key="4">
    <source>
        <dbReference type="ARBA" id="ARBA00022475"/>
    </source>
</evidence>
<feature type="transmembrane region" description="Helical" evidence="8">
    <location>
        <begin position="327"/>
        <end position="347"/>
    </location>
</feature>
<keyword evidence="5 8" id="KW-0812">Transmembrane</keyword>
<feature type="transmembrane region" description="Helical" evidence="8">
    <location>
        <begin position="295"/>
        <end position="315"/>
    </location>
</feature>
<evidence type="ECO:0000256" key="1">
    <source>
        <dbReference type="ARBA" id="ARBA00004651"/>
    </source>
</evidence>
<dbReference type="NCBIfam" id="TIGR00383">
    <property type="entry name" value="corA"/>
    <property type="match status" value="1"/>
</dbReference>